<accession>V9Z526</accession>
<organism evidence="1">
    <name type="scientific">Streptomyces sp. FR1</name>
    <dbReference type="NCBI Taxonomy" id="349971"/>
    <lineage>
        <taxon>Bacteria</taxon>
        <taxon>Bacillati</taxon>
        <taxon>Actinomycetota</taxon>
        <taxon>Actinomycetes</taxon>
        <taxon>Kitasatosporales</taxon>
        <taxon>Streptomycetaceae</taxon>
        <taxon>Streptomyces</taxon>
    </lineage>
</organism>
<geneLocation type="plasmid" evidence="1">
    <name>pFRL3</name>
</geneLocation>
<dbReference type="EMBL" id="KF602048">
    <property type="protein sequence ID" value="AHE39099.1"/>
    <property type="molecule type" value="Genomic_DNA"/>
</dbReference>
<sequence>METPEEEIARLEGERHTYSLTFANTSETDLVTRAHLQHEMDRRTNRIVELQQLKPLGFLARWGLRAAALLGAWGALEVGPWWAKALLGLLAASFAFLSLG</sequence>
<name>V9Z526_9ACTN</name>
<reference evidence="1" key="1">
    <citation type="submission" date="2013-09" db="EMBL/GenBank/DDBJ databases">
        <title>Complete nucleotide sequence of Streptomyces linear plasmid pFRL3.</title>
        <authorList>
            <person name="Chen Z."/>
            <person name="Fang P."/>
            <person name="Qin Z."/>
        </authorList>
    </citation>
    <scope>NUCLEOTIDE SEQUENCE</scope>
    <source>
        <plasmid evidence="1">pFRL3</plasmid>
    </source>
</reference>
<evidence type="ECO:0000313" key="1">
    <source>
        <dbReference type="EMBL" id="AHE39099.1"/>
    </source>
</evidence>
<proteinExistence type="predicted"/>
<dbReference type="RefSeq" id="WP_024126480.1">
    <property type="nucleotide sequence ID" value="NC_023283.1"/>
</dbReference>
<protein>
    <submittedName>
        <fullName evidence="1">Uncharacterized protein</fullName>
    </submittedName>
</protein>
<keyword evidence="1" id="KW-0614">Plasmid</keyword>
<gene>
    <name evidence="1" type="ORF">pFRL3_322</name>
</gene>
<dbReference type="AlphaFoldDB" id="V9Z526"/>